<dbReference type="InterPro" id="IPR044750">
    <property type="entry name" value="C2_SRC2/BAP"/>
</dbReference>
<dbReference type="PANTHER" id="PTHR32246">
    <property type="entry name" value="INGRESSION PROTEIN FIC1"/>
    <property type="match status" value="1"/>
</dbReference>
<feature type="compositionally biased region" description="Pro residues" evidence="1">
    <location>
        <begin position="152"/>
        <end position="163"/>
    </location>
</feature>
<sequence length="302" mass="32069">MEVKSLSCRDLSLPLALFGKPPVYAVVSLSDGTDGRAGRQQVQSTPFDRTGGRNPEWDLAMRFDFEGDLSSLFLDFDFVVRSGTGGILGDRVVGEARIPIKELAEDYSAASFDGGRFRSVGYQVKSSDGKPAGVINFFYRVVNSGSEETTKLPPPPAPPPQRPSIPAGGEYEFDQPPSCSVRSTPRYYPSPPSPPAAKVGYFPPPPPATGIGSYALQQQPCEMLYCYGCPAPPPPPPSEAYGYPYGLAGGGYPELWPPPPPPMAPAPDPYAFPWVGYGVAGGAWGAGGVGPAPAYGRARRFS</sequence>
<dbReference type="PROSITE" id="PS50004">
    <property type="entry name" value="C2"/>
    <property type="match status" value="1"/>
</dbReference>
<dbReference type="InterPro" id="IPR035892">
    <property type="entry name" value="C2_domain_sf"/>
</dbReference>
<protein>
    <recommendedName>
        <fullName evidence="2">C2 domain-containing protein</fullName>
    </recommendedName>
</protein>
<gene>
    <name evidence="3" type="ORF">g.2311</name>
</gene>
<dbReference type="PANTHER" id="PTHR32246:SF169">
    <property type="entry name" value="PROTEIN SRC2-LIKE"/>
    <property type="match status" value="1"/>
</dbReference>
<evidence type="ECO:0000256" key="1">
    <source>
        <dbReference type="SAM" id="MobiDB-lite"/>
    </source>
</evidence>
<dbReference type="CDD" id="cd04051">
    <property type="entry name" value="C2_SRC2_like"/>
    <property type="match status" value="1"/>
</dbReference>
<evidence type="ECO:0000313" key="3">
    <source>
        <dbReference type="EMBL" id="JAT40935.1"/>
    </source>
</evidence>
<dbReference type="AlphaFoldDB" id="A0A1D1XEU1"/>
<dbReference type="Pfam" id="PF00168">
    <property type="entry name" value="C2"/>
    <property type="match status" value="1"/>
</dbReference>
<dbReference type="Gene3D" id="2.60.40.150">
    <property type="entry name" value="C2 domain"/>
    <property type="match status" value="1"/>
</dbReference>
<accession>A0A1D1XEU1</accession>
<dbReference type="EMBL" id="GDJX01027001">
    <property type="protein sequence ID" value="JAT40935.1"/>
    <property type="molecule type" value="Transcribed_RNA"/>
</dbReference>
<feature type="region of interest" description="Disordered" evidence="1">
    <location>
        <begin position="147"/>
        <end position="192"/>
    </location>
</feature>
<dbReference type="SUPFAM" id="SSF49562">
    <property type="entry name" value="C2 domain (Calcium/lipid-binding domain, CaLB)"/>
    <property type="match status" value="1"/>
</dbReference>
<feature type="region of interest" description="Disordered" evidence="1">
    <location>
        <begin position="32"/>
        <end position="51"/>
    </location>
</feature>
<feature type="domain" description="C2" evidence="2">
    <location>
        <begin position="1"/>
        <end position="114"/>
    </location>
</feature>
<reference evidence="3" key="1">
    <citation type="submission" date="2015-07" db="EMBL/GenBank/DDBJ databases">
        <title>Transcriptome Assembly of Anthurium amnicola.</title>
        <authorList>
            <person name="Suzuki J."/>
        </authorList>
    </citation>
    <scope>NUCLEOTIDE SEQUENCE</scope>
</reference>
<proteinExistence type="predicted"/>
<dbReference type="GO" id="GO:0006952">
    <property type="term" value="P:defense response"/>
    <property type="evidence" value="ECO:0007669"/>
    <property type="project" value="InterPro"/>
</dbReference>
<evidence type="ECO:0000259" key="2">
    <source>
        <dbReference type="PROSITE" id="PS50004"/>
    </source>
</evidence>
<name>A0A1D1XEU1_9ARAE</name>
<organism evidence="3">
    <name type="scientific">Anthurium amnicola</name>
    <dbReference type="NCBI Taxonomy" id="1678845"/>
    <lineage>
        <taxon>Eukaryota</taxon>
        <taxon>Viridiplantae</taxon>
        <taxon>Streptophyta</taxon>
        <taxon>Embryophyta</taxon>
        <taxon>Tracheophyta</taxon>
        <taxon>Spermatophyta</taxon>
        <taxon>Magnoliopsida</taxon>
        <taxon>Liliopsida</taxon>
        <taxon>Araceae</taxon>
        <taxon>Pothoideae</taxon>
        <taxon>Potheae</taxon>
        <taxon>Anthurium</taxon>
    </lineage>
</organism>
<dbReference type="InterPro" id="IPR000008">
    <property type="entry name" value="C2_dom"/>
</dbReference>